<dbReference type="Pfam" id="PF00121">
    <property type="entry name" value="TIM"/>
    <property type="match status" value="1"/>
</dbReference>
<dbReference type="InterPro" id="IPR035990">
    <property type="entry name" value="TIM_sf"/>
</dbReference>
<dbReference type="GO" id="GO:0006096">
    <property type="term" value="P:glycolytic process"/>
    <property type="evidence" value="ECO:0007669"/>
    <property type="project" value="UniProtKB-UniRule"/>
</dbReference>
<dbReference type="GO" id="GO:0005829">
    <property type="term" value="C:cytosol"/>
    <property type="evidence" value="ECO:0007669"/>
    <property type="project" value="TreeGrafter"/>
</dbReference>
<evidence type="ECO:0000256" key="2">
    <source>
        <dbReference type="ARBA" id="ARBA00007422"/>
    </source>
</evidence>
<comment type="pathway">
    <text evidence="1 7 8">Carbohydrate degradation; glycolysis; D-glyceraldehyde 3-phosphate from glycerone phosphate: step 1/1.</text>
</comment>
<dbReference type="PANTHER" id="PTHR21139">
    <property type="entry name" value="TRIOSEPHOSPHATE ISOMERASE"/>
    <property type="match status" value="1"/>
</dbReference>
<proteinExistence type="inferred from homology"/>
<feature type="active site" description="Electrophile" evidence="7">
    <location>
        <position position="95"/>
    </location>
</feature>
<comment type="similarity">
    <text evidence="2 7 8">Belongs to the triosephosphate isomerase family.</text>
</comment>
<dbReference type="Proteomes" id="UP000034746">
    <property type="component" value="Unassembled WGS sequence"/>
</dbReference>
<accession>A0A0G0VD41</accession>
<comment type="subcellular location">
    <subcellularLocation>
        <location evidence="7 8">Cytoplasm</location>
    </subcellularLocation>
</comment>
<keyword evidence="5 7" id="KW-0324">Glycolysis</keyword>
<dbReference type="EC" id="5.3.1.1" evidence="7 8"/>
<protein>
    <recommendedName>
        <fullName evidence="7 8">Triosephosphate isomerase</fullName>
        <shortName evidence="7">TIM</shortName>
        <shortName evidence="7">TPI</shortName>
        <ecNumber evidence="7 8">5.3.1.1</ecNumber>
    </recommendedName>
    <alternativeName>
        <fullName evidence="7">Triose-phosphate isomerase</fullName>
    </alternativeName>
</protein>
<name>A0A0G0VD41_9BACT</name>
<evidence type="ECO:0000256" key="5">
    <source>
        <dbReference type="ARBA" id="ARBA00023152"/>
    </source>
</evidence>
<dbReference type="GO" id="GO:0019563">
    <property type="term" value="P:glycerol catabolic process"/>
    <property type="evidence" value="ECO:0007669"/>
    <property type="project" value="TreeGrafter"/>
</dbReference>
<reference evidence="9 10" key="1">
    <citation type="journal article" date="2015" name="Nature">
        <title>rRNA introns, odd ribosomes, and small enigmatic genomes across a large radiation of phyla.</title>
        <authorList>
            <person name="Brown C.T."/>
            <person name="Hug L.A."/>
            <person name="Thomas B.C."/>
            <person name="Sharon I."/>
            <person name="Castelle C.J."/>
            <person name="Singh A."/>
            <person name="Wilkins M.J."/>
            <person name="Williams K.H."/>
            <person name="Banfield J.F."/>
        </authorList>
    </citation>
    <scope>NUCLEOTIDE SEQUENCE [LARGE SCALE GENOMIC DNA]</scope>
</reference>
<dbReference type="UniPathway" id="UPA00109">
    <property type="reaction ID" value="UER00189"/>
</dbReference>
<evidence type="ECO:0000256" key="8">
    <source>
        <dbReference type="RuleBase" id="RU363013"/>
    </source>
</evidence>
<evidence type="ECO:0000256" key="7">
    <source>
        <dbReference type="HAMAP-Rule" id="MF_00147"/>
    </source>
</evidence>
<dbReference type="CDD" id="cd00311">
    <property type="entry name" value="TIM"/>
    <property type="match status" value="1"/>
</dbReference>
<feature type="binding site" evidence="7">
    <location>
        <position position="172"/>
    </location>
    <ligand>
        <name>substrate</name>
    </ligand>
</feature>
<dbReference type="EMBL" id="LCAU01000001">
    <property type="protein sequence ID" value="KKR98804.1"/>
    <property type="molecule type" value="Genomic_DNA"/>
</dbReference>
<keyword evidence="3 7" id="KW-0312">Gluconeogenesis</keyword>
<organism evidence="9 10">
    <name type="scientific">Candidatus Uhrbacteria bacterium GW2011_GWF2_41_16</name>
    <dbReference type="NCBI Taxonomy" id="1618997"/>
    <lineage>
        <taxon>Bacteria</taxon>
        <taxon>Candidatus Uhriibacteriota</taxon>
    </lineage>
</organism>
<dbReference type="InterPro" id="IPR013785">
    <property type="entry name" value="Aldolase_TIM"/>
</dbReference>
<dbReference type="AlphaFoldDB" id="A0A0G0VD41"/>
<dbReference type="InterPro" id="IPR000652">
    <property type="entry name" value="Triosephosphate_isomerase"/>
</dbReference>
<dbReference type="PROSITE" id="PS51440">
    <property type="entry name" value="TIM_2"/>
    <property type="match status" value="1"/>
</dbReference>
<evidence type="ECO:0000313" key="10">
    <source>
        <dbReference type="Proteomes" id="UP000034746"/>
    </source>
</evidence>
<dbReference type="GO" id="GO:0006094">
    <property type="term" value="P:gluconeogenesis"/>
    <property type="evidence" value="ECO:0007669"/>
    <property type="project" value="UniProtKB-UniRule"/>
</dbReference>
<feature type="binding site" evidence="7">
    <location>
        <begin position="233"/>
        <end position="234"/>
    </location>
    <ligand>
        <name>substrate</name>
    </ligand>
</feature>
<dbReference type="PROSITE" id="PS00171">
    <property type="entry name" value="TIM_1"/>
    <property type="match status" value="1"/>
</dbReference>
<comment type="caution">
    <text evidence="9">The sequence shown here is derived from an EMBL/GenBank/DDBJ whole genome shotgun (WGS) entry which is preliminary data.</text>
</comment>
<dbReference type="PANTHER" id="PTHR21139:SF42">
    <property type="entry name" value="TRIOSEPHOSPHATE ISOMERASE"/>
    <property type="match status" value="1"/>
</dbReference>
<evidence type="ECO:0000256" key="3">
    <source>
        <dbReference type="ARBA" id="ARBA00022432"/>
    </source>
</evidence>
<feature type="active site" description="Proton acceptor" evidence="7">
    <location>
        <position position="166"/>
    </location>
</feature>
<dbReference type="SUPFAM" id="SSF51351">
    <property type="entry name" value="Triosephosphate isomerase (TIM)"/>
    <property type="match status" value="1"/>
</dbReference>
<keyword evidence="6 7" id="KW-0413">Isomerase</keyword>
<dbReference type="InterPro" id="IPR020861">
    <property type="entry name" value="Triosephosphate_isomerase_AS"/>
</dbReference>
<dbReference type="PATRIC" id="fig|1618997.3.peg.163"/>
<dbReference type="UniPathway" id="UPA00138"/>
<evidence type="ECO:0000256" key="6">
    <source>
        <dbReference type="ARBA" id="ARBA00023235"/>
    </source>
</evidence>
<comment type="function">
    <text evidence="7">Involved in the gluconeogenesis. Catalyzes stereospecifically the conversion of dihydroxyacetone phosphate (DHAP) to D-glyceraldehyde-3-phosphate (G3P).</text>
</comment>
<dbReference type="NCBIfam" id="TIGR00419">
    <property type="entry name" value="tim"/>
    <property type="match status" value="1"/>
</dbReference>
<feature type="binding site" evidence="7">
    <location>
        <begin position="8"/>
        <end position="10"/>
    </location>
    <ligand>
        <name>substrate</name>
    </ligand>
</feature>
<evidence type="ECO:0000256" key="4">
    <source>
        <dbReference type="ARBA" id="ARBA00022490"/>
    </source>
</evidence>
<evidence type="ECO:0000256" key="1">
    <source>
        <dbReference type="ARBA" id="ARBA00004680"/>
    </source>
</evidence>
<comment type="catalytic activity">
    <reaction evidence="7 8">
        <text>D-glyceraldehyde 3-phosphate = dihydroxyacetone phosphate</text>
        <dbReference type="Rhea" id="RHEA:18585"/>
        <dbReference type="ChEBI" id="CHEBI:57642"/>
        <dbReference type="ChEBI" id="CHEBI:59776"/>
        <dbReference type="EC" id="5.3.1.1"/>
    </reaction>
</comment>
<dbReference type="Gene3D" id="3.20.20.70">
    <property type="entry name" value="Aldolase class I"/>
    <property type="match status" value="1"/>
</dbReference>
<feature type="binding site" evidence="7">
    <location>
        <position position="212"/>
    </location>
    <ligand>
        <name>substrate</name>
    </ligand>
</feature>
<dbReference type="FunFam" id="3.20.20.70:FF:000016">
    <property type="entry name" value="Triosephosphate isomerase"/>
    <property type="match status" value="1"/>
</dbReference>
<comment type="pathway">
    <text evidence="7 8">Carbohydrate biosynthesis; gluconeogenesis.</text>
</comment>
<evidence type="ECO:0000313" key="9">
    <source>
        <dbReference type="EMBL" id="KKR98804.1"/>
    </source>
</evidence>
<dbReference type="GO" id="GO:0004807">
    <property type="term" value="F:triose-phosphate isomerase activity"/>
    <property type="evidence" value="ECO:0007669"/>
    <property type="project" value="UniProtKB-UniRule"/>
</dbReference>
<sequence>MSKLIIGNWKMNVGVRESLALARAVLLGMRGKTFAPDVVVCPPSVALTEVRKAVAHSRIGLGAQNLFFEDVGAYTGEISGRMLAEIGCGYVIVGHSERRNLFGETDEIVKNKVLAALRHRLIPIVCVGENEEERKCGEAEKVVERQLRMALDGVRFSPHGCVIAYEPVWAIGTGNAGNPADVVRIHTTIWRILSELMERTLVDSVRIVYGGSINSGNSYAFLREQAIDGLLVGGASVKISQWSEILHTATQVIESQQ</sequence>
<dbReference type="GO" id="GO:0046166">
    <property type="term" value="P:glyceraldehyde-3-phosphate biosynthetic process"/>
    <property type="evidence" value="ECO:0007669"/>
    <property type="project" value="TreeGrafter"/>
</dbReference>
<keyword evidence="4 7" id="KW-0963">Cytoplasm</keyword>
<dbReference type="InterPro" id="IPR022896">
    <property type="entry name" value="TrioseP_Isoase_bac/euk"/>
</dbReference>
<comment type="subunit">
    <text evidence="7 8">Homodimer.</text>
</comment>
<dbReference type="HAMAP" id="MF_00147_B">
    <property type="entry name" value="TIM_B"/>
    <property type="match status" value="1"/>
</dbReference>
<gene>
    <name evidence="7" type="primary">tpiA</name>
    <name evidence="9" type="ORF">UU48_C0001G0159</name>
</gene>